<keyword evidence="4 6" id="KW-0808">Transferase</keyword>
<dbReference type="KEGG" id="abac:LuPra_05915"/>
<comment type="catalytic activity">
    <reaction evidence="6">
        <text>cytidine(1402) in 16S rRNA + S-adenosyl-L-methionine = N(4)-methylcytidine(1402) in 16S rRNA + S-adenosyl-L-homocysteine + H(+)</text>
        <dbReference type="Rhea" id="RHEA:42928"/>
        <dbReference type="Rhea" id="RHEA-COMP:10286"/>
        <dbReference type="Rhea" id="RHEA-COMP:10287"/>
        <dbReference type="ChEBI" id="CHEBI:15378"/>
        <dbReference type="ChEBI" id="CHEBI:57856"/>
        <dbReference type="ChEBI" id="CHEBI:59789"/>
        <dbReference type="ChEBI" id="CHEBI:74506"/>
        <dbReference type="ChEBI" id="CHEBI:82748"/>
        <dbReference type="EC" id="2.1.1.199"/>
    </reaction>
</comment>
<accession>A0A143PXR7</accession>
<dbReference type="SUPFAM" id="SSF81799">
    <property type="entry name" value="Putative methyltransferase TM0872, insert domain"/>
    <property type="match status" value="1"/>
</dbReference>
<dbReference type="OrthoDB" id="9806637at2"/>
<evidence type="ECO:0000256" key="4">
    <source>
        <dbReference type="ARBA" id="ARBA00022679"/>
    </source>
</evidence>
<evidence type="ECO:0000256" key="2">
    <source>
        <dbReference type="ARBA" id="ARBA00022552"/>
    </source>
</evidence>
<dbReference type="PANTHER" id="PTHR11265">
    <property type="entry name" value="S-ADENOSYL-METHYLTRANSFERASE MRAW"/>
    <property type="match status" value="1"/>
</dbReference>
<dbReference type="Gene3D" id="3.40.50.150">
    <property type="entry name" value="Vaccinia Virus protein VP39"/>
    <property type="match status" value="1"/>
</dbReference>
<evidence type="ECO:0000256" key="1">
    <source>
        <dbReference type="ARBA" id="ARBA00010396"/>
    </source>
</evidence>
<gene>
    <name evidence="7" type="primary">rsmH_2</name>
    <name evidence="6" type="synonym">rsmH</name>
    <name evidence="7" type="ORF">LuPra_05915</name>
</gene>
<evidence type="ECO:0000256" key="6">
    <source>
        <dbReference type="HAMAP-Rule" id="MF_01007"/>
    </source>
</evidence>
<keyword evidence="6" id="KW-0963">Cytoplasm</keyword>
<dbReference type="HAMAP" id="MF_01007">
    <property type="entry name" value="16SrRNA_methyltr_H"/>
    <property type="match status" value="1"/>
</dbReference>
<organism evidence="7 8">
    <name type="scientific">Luteitalea pratensis</name>
    <dbReference type="NCBI Taxonomy" id="1855912"/>
    <lineage>
        <taxon>Bacteria</taxon>
        <taxon>Pseudomonadati</taxon>
        <taxon>Acidobacteriota</taxon>
        <taxon>Vicinamibacteria</taxon>
        <taxon>Vicinamibacterales</taxon>
        <taxon>Vicinamibacteraceae</taxon>
        <taxon>Luteitalea</taxon>
    </lineage>
</organism>
<evidence type="ECO:0000313" key="8">
    <source>
        <dbReference type="Proteomes" id="UP000076079"/>
    </source>
</evidence>
<evidence type="ECO:0000313" key="7">
    <source>
        <dbReference type="EMBL" id="AMY12634.1"/>
    </source>
</evidence>
<evidence type="ECO:0000256" key="3">
    <source>
        <dbReference type="ARBA" id="ARBA00022603"/>
    </source>
</evidence>
<feature type="binding site" evidence="6">
    <location>
        <position position="97"/>
    </location>
    <ligand>
        <name>S-adenosyl-L-methionine</name>
        <dbReference type="ChEBI" id="CHEBI:59789"/>
    </ligand>
</feature>
<dbReference type="EMBL" id="CP015136">
    <property type="protein sequence ID" value="AMY12634.1"/>
    <property type="molecule type" value="Genomic_DNA"/>
</dbReference>
<keyword evidence="5 6" id="KW-0949">S-adenosyl-L-methionine</keyword>
<proteinExistence type="inferred from homology"/>
<keyword evidence="3 6" id="KW-0489">Methyltransferase</keyword>
<reference evidence="7 8" key="1">
    <citation type="journal article" date="2016" name="Genome Announc.">
        <title>First Complete Genome Sequence of a Subdivision 6 Acidobacterium Strain.</title>
        <authorList>
            <person name="Huang S."/>
            <person name="Vieira S."/>
            <person name="Bunk B."/>
            <person name="Riedel T."/>
            <person name="Sproer C."/>
            <person name="Overmann J."/>
        </authorList>
    </citation>
    <scope>NUCLEOTIDE SEQUENCE [LARGE SCALE GENOMIC DNA]</scope>
    <source>
        <strain evidence="8">DSM 100886 HEG_-6_39</strain>
    </source>
</reference>
<dbReference type="GO" id="GO:0071424">
    <property type="term" value="F:rRNA (cytosine-N4-)-methyltransferase activity"/>
    <property type="evidence" value="ECO:0007669"/>
    <property type="project" value="UniProtKB-UniRule"/>
</dbReference>
<name>A0A143PXR7_LUTPR</name>
<protein>
    <recommendedName>
        <fullName evidence="6">Ribosomal RNA small subunit methyltransferase H</fullName>
        <ecNumber evidence="6">2.1.1.199</ecNumber>
    </recommendedName>
    <alternativeName>
        <fullName evidence="6">16S rRNA m(4)C1402 methyltransferase</fullName>
    </alternativeName>
    <alternativeName>
        <fullName evidence="6">rRNA (cytosine-N(4)-)-methyltransferase RsmH</fullName>
    </alternativeName>
</protein>
<dbReference type="InterPro" id="IPR029063">
    <property type="entry name" value="SAM-dependent_MTases_sf"/>
</dbReference>
<keyword evidence="8" id="KW-1185">Reference proteome</keyword>
<evidence type="ECO:0000256" key="5">
    <source>
        <dbReference type="ARBA" id="ARBA00022691"/>
    </source>
</evidence>
<dbReference type="InterPro" id="IPR023397">
    <property type="entry name" value="SAM-dep_MeTrfase_MraW_recog"/>
</dbReference>
<feature type="binding site" evidence="6">
    <location>
        <position position="48"/>
    </location>
    <ligand>
        <name>S-adenosyl-L-methionine</name>
        <dbReference type="ChEBI" id="CHEBI:59789"/>
    </ligand>
</feature>
<feature type="binding site" evidence="6">
    <location>
        <position position="104"/>
    </location>
    <ligand>
        <name>S-adenosyl-L-methionine</name>
        <dbReference type="ChEBI" id="CHEBI:59789"/>
    </ligand>
</feature>
<dbReference type="GO" id="GO:0005737">
    <property type="term" value="C:cytoplasm"/>
    <property type="evidence" value="ECO:0007669"/>
    <property type="project" value="UniProtKB-SubCell"/>
</dbReference>
<keyword evidence="2 6" id="KW-0698">rRNA processing</keyword>
<dbReference type="SUPFAM" id="SSF53335">
    <property type="entry name" value="S-adenosyl-L-methionine-dependent methyltransferases"/>
    <property type="match status" value="1"/>
</dbReference>
<comment type="subcellular location">
    <subcellularLocation>
        <location evidence="6">Cytoplasm</location>
    </subcellularLocation>
</comment>
<dbReference type="Proteomes" id="UP000076079">
    <property type="component" value="Chromosome"/>
</dbReference>
<dbReference type="Gene3D" id="1.10.150.170">
    <property type="entry name" value="Putative methyltransferase TM0872, insert domain"/>
    <property type="match status" value="1"/>
</dbReference>
<dbReference type="PATRIC" id="fig|1813736.3.peg.6217"/>
<dbReference type="PIRSF" id="PIRSF004486">
    <property type="entry name" value="MraW"/>
    <property type="match status" value="1"/>
</dbReference>
<feature type="binding site" evidence="6">
    <location>
        <begin position="30"/>
        <end position="32"/>
    </location>
    <ligand>
        <name>S-adenosyl-L-methionine</name>
        <dbReference type="ChEBI" id="CHEBI:59789"/>
    </ligand>
</feature>
<dbReference type="AlphaFoldDB" id="A0A143PXR7"/>
<dbReference type="EC" id="2.1.1.199" evidence="6"/>
<dbReference type="NCBIfam" id="TIGR00006">
    <property type="entry name" value="16S rRNA (cytosine(1402)-N(4))-methyltransferase RsmH"/>
    <property type="match status" value="1"/>
</dbReference>
<dbReference type="Pfam" id="PF01795">
    <property type="entry name" value="Methyltransf_5"/>
    <property type="match status" value="1"/>
</dbReference>
<dbReference type="InterPro" id="IPR002903">
    <property type="entry name" value="RsmH"/>
</dbReference>
<reference evidence="8" key="2">
    <citation type="submission" date="2016-04" db="EMBL/GenBank/DDBJ databases">
        <title>First Complete Genome Sequence of a Subdivision 6 Acidobacterium.</title>
        <authorList>
            <person name="Huang S."/>
            <person name="Vieira S."/>
            <person name="Bunk B."/>
            <person name="Riedel T."/>
            <person name="Sproeer C."/>
            <person name="Overmann J."/>
        </authorList>
    </citation>
    <scope>NUCLEOTIDE SEQUENCE [LARGE SCALE GENOMIC DNA]</scope>
    <source>
        <strain evidence="8">DSM 100886 HEG_-6_39</strain>
    </source>
</reference>
<dbReference type="RefSeq" id="WP_110174075.1">
    <property type="nucleotide sequence ID" value="NZ_CP015136.1"/>
</dbReference>
<dbReference type="STRING" id="1855912.LuPra_05915"/>
<comment type="similarity">
    <text evidence="1 6">Belongs to the methyltransferase superfamily. RsmH family.</text>
</comment>
<sequence length="294" mass="31918">MHAPVLVAEVISHLSPARGGLFVDCTLGAGGHTLALLEAGATRVLGFDRDRTALAVAAQTLHDQLDRVEMVHADYRSLGAALDARAIASVDGGILADLGVSSMQLDDAERGFSFRADAPLDMRMDRDNSLTAAALLQTVGEAALADVIYEFGEERFSRRIARGIVRAREAGPIETTGQLAAIVRRAVPTRGWQRIDPATRTFQALRIWVNRELEGLDAFIRLAVSRLLAGARLAIIAFHSLEDRIVKHTFRALAQAPDPLVALITRRPIEASEDEIARNPRARSAKLRVAERLA</sequence>
<feature type="binding site" evidence="6">
    <location>
        <position position="75"/>
    </location>
    <ligand>
        <name>S-adenosyl-L-methionine</name>
        <dbReference type="ChEBI" id="CHEBI:59789"/>
    </ligand>
</feature>
<dbReference type="PANTHER" id="PTHR11265:SF0">
    <property type="entry name" value="12S RRNA N4-METHYLCYTIDINE METHYLTRANSFERASE"/>
    <property type="match status" value="1"/>
</dbReference>
<comment type="function">
    <text evidence="6">Specifically methylates the N4 position of cytidine in position 1402 (C1402) of 16S rRNA.</text>
</comment>
<dbReference type="GO" id="GO:0070475">
    <property type="term" value="P:rRNA base methylation"/>
    <property type="evidence" value="ECO:0007669"/>
    <property type="project" value="UniProtKB-UniRule"/>
</dbReference>